<feature type="domain" description="Endonuclease GajA/Old nuclease/RecF-like AAA" evidence="1">
    <location>
        <begin position="237"/>
        <end position="337"/>
    </location>
</feature>
<dbReference type="PANTHER" id="PTHR43581">
    <property type="entry name" value="ATP/GTP PHOSPHATASE"/>
    <property type="match status" value="1"/>
</dbReference>
<dbReference type="RefSeq" id="WP_154350819.1">
    <property type="nucleotide sequence ID" value="NZ_CP040433.1"/>
</dbReference>
<evidence type="ECO:0008006" key="5">
    <source>
        <dbReference type="Google" id="ProtNLM"/>
    </source>
</evidence>
<dbReference type="InterPro" id="IPR027417">
    <property type="entry name" value="P-loop_NTPase"/>
</dbReference>
<evidence type="ECO:0000259" key="2">
    <source>
        <dbReference type="Pfam" id="PF20469"/>
    </source>
</evidence>
<gene>
    <name evidence="3" type="ORF">GPNADHDJ_00181</name>
</gene>
<evidence type="ECO:0000259" key="1">
    <source>
        <dbReference type="Pfam" id="PF13175"/>
    </source>
</evidence>
<evidence type="ECO:0000313" key="3">
    <source>
        <dbReference type="EMBL" id="QNG76015.1"/>
    </source>
</evidence>
<dbReference type="InterPro" id="IPR034139">
    <property type="entry name" value="TOPRIM_OLD"/>
</dbReference>
<dbReference type="InterPro" id="IPR041685">
    <property type="entry name" value="AAA_GajA/Old/RecF-like"/>
</dbReference>
<dbReference type="Gene3D" id="3.40.50.300">
    <property type="entry name" value="P-loop containing nucleotide triphosphate hydrolases"/>
    <property type="match status" value="1"/>
</dbReference>
<feature type="domain" description="Endonuclease GajA/Old nuclease/RecF-like AAA" evidence="1">
    <location>
        <begin position="1"/>
        <end position="103"/>
    </location>
</feature>
<dbReference type="SUPFAM" id="SSF52540">
    <property type="entry name" value="P-loop containing nucleoside triphosphate hydrolases"/>
    <property type="match status" value="1"/>
</dbReference>
<organism evidence="3 4">
    <name type="scientific">Stenotrophomonas maltophilia</name>
    <name type="common">Pseudomonas maltophilia</name>
    <name type="synonym">Xanthomonas maltophilia</name>
    <dbReference type="NCBI Taxonomy" id="40324"/>
    <lineage>
        <taxon>Bacteria</taxon>
        <taxon>Pseudomonadati</taxon>
        <taxon>Pseudomonadota</taxon>
        <taxon>Gammaproteobacteria</taxon>
        <taxon>Lysobacterales</taxon>
        <taxon>Lysobacteraceae</taxon>
        <taxon>Stenotrophomonas</taxon>
        <taxon>Stenotrophomonas maltophilia group</taxon>
    </lineage>
</organism>
<sequence>MKLRRLRIHNFRSITDADIEVHDYTMIVGANNAGKSNVVAALRAFYEDIKHSNDDLPKMPGVHIDESWVELSFHLTEVEWQGLADKYKEGAEGRFLIVRRYFKSADKERFKASQSNIYAIVNGEPEKDLFYGAKNVGTAKVGSIIYIPALTTAAEQMKTSGPSPLRDMLNLMLKRVIAQSQAFKEMEGAFSKLNDEARGEEGFLSQISRPINQSIEQWGIRFDMGVNPLAPEDITKNLIRHGFVDAMLGETLFALDRYGHGFQRSFLYELIKLAPSFTDAKVAVKKEFDPDFTLILFEEPEAFLHPAQQENMAYHLRRLGCGDAQQVIVTTHSTIFVGKVADDLCQIVRVRRNNGTSGIGQVKKAQLRGVLGQGYEFKTWLEAYVNDPVVPDTAKGNARKLLQGATEDTAIAEQEERFRYQLWLDSERASMFFADRVLLVEGATEKALFAWLLARDWHDLSRHRVAIVDAMGKYNLHRYIALLEGFGIPYGLMLDDDQDKGHHKVVNEMLKNKASVNRLAEACFVNECMEKFLGLNLPVRDDQKPLHTLKSIEAGVVDQCRIEELRKLFIKCLALEGNEAAAA</sequence>
<dbReference type="Proteomes" id="UP000515598">
    <property type="component" value="Chromosome"/>
</dbReference>
<dbReference type="CDD" id="cd01026">
    <property type="entry name" value="TOPRIM_OLD"/>
    <property type="match status" value="1"/>
</dbReference>
<dbReference type="AlphaFoldDB" id="A0AAX1I8G4"/>
<dbReference type="PANTHER" id="PTHR43581:SF4">
    <property type="entry name" value="ATP_GTP PHOSPHATASE"/>
    <property type="match status" value="1"/>
</dbReference>
<name>A0AAX1I8G4_STEMA</name>
<accession>A0AAX1I8G4</accession>
<dbReference type="Pfam" id="PF13175">
    <property type="entry name" value="AAA_15"/>
    <property type="match status" value="2"/>
</dbReference>
<protein>
    <recommendedName>
        <fullName evidence="5">ATP-dependent endonuclease</fullName>
    </recommendedName>
</protein>
<dbReference type="InterPro" id="IPR051396">
    <property type="entry name" value="Bact_Antivir_Def_Nuclease"/>
</dbReference>
<evidence type="ECO:0000313" key="4">
    <source>
        <dbReference type="Proteomes" id="UP000515598"/>
    </source>
</evidence>
<feature type="domain" description="OLD protein-like TOPRIM" evidence="2">
    <location>
        <begin position="432"/>
        <end position="497"/>
    </location>
</feature>
<reference evidence="3 4" key="1">
    <citation type="submission" date="2020-08" db="EMBL/GenBank/DDBJ databases">
        <title>Phenotypic and transcriptomic analysis of seven clinical Stenotrophomonas maltophilia isolates identify a small set of shared and commonly regulated genes involved in biofilm lifestyle.</title>
        <authorList>
            <person name="Alio I."/>
            <person name="Gudzuhn M."/>
            <person name="Streit W."/>
        </authorList>
    </citation>
    <scope>NUCLEOTIDE SEQUENCE [LARGE SCALE GENOMIC DNA]</scope>
    <source>
        <strain evidence="3 4">UHH_SKK55</strain>
    </source>
</reference>
<proteinExistence type="predicted"/>
<dbReference type="Pfam" id="PF20469">
    <property type="entry name" value="OLD-like_TOPRIM"/>
    <property type="match status" value="1"/>
</dbReference>
<dbReference type="EMBL" id="CP060025">
    <property type="protein sequence ID" value="QNG76015.1"/>
    <property type="molecule type" value="Genomic_DNA"/>
</dbReference>